<proteinExistence type="predicted"/>
<feature type="coiled-coil region" evidence="1">
    <location>
        <begin position="26"/>
        <end position="57"/>
    </location>
</feature>
<sequence length="101" mass="11973">MQYNKLVRDKIPAIITKQGLTPITHVADAEEYYQKLKEKLQEEVEEFLKESNEEELADILEVIYSICEFKEIDKANLESRRLNKAEKRGGFRERVILEETR</sequence>
<dbReference type="InterPro" id="IPR038735">
    <property type="entry name" value="MSMEG_1276-like_NTP-PPase_dom"/>
</dbReference>
<name>A0A0G1WFE4_9BACT</name>
<evidence type="ECO:0000313" key="2">
    <source>
        <dbReference type="EMBL" id="KKW17516.1"/>
    </source>
</evidence>
<dbReference type="PATRIC" id="fig|1619043.3.peg.52"/>
<protein>
    <recommendedName>
        <fullName evidence="4">Phosphoribosyl-ATP pyrophosphohydrolase</fullName>
    </recommendedName>
</protein>
<keyword evidence="1" id="KW-0175">Coiled coil</keyword>
<reference evidence="2 3" key="1">
    <citation type="journal article" date="2015" name="Nature">
        <title>rRNA introns, odd ribosomes, and small enigmatic genomes across a large radiation of phyla.</title>
        <authorList>
            <person name="Brown C.T."/>
            <person name="Hug L.A."/>
            <person name="Thomas B.C."/>
            <person name="Sharon I."/>
            <person name="Castelle C.J."/>
            <person name="Singh A."/>
            <person name="Wilkins M.J."/>
            <person name="Williams K.H."/>
            <person name="Banfield J.F."/>
        </authorList>
    </citation>
    <scope>NUCLEOTIDE SEQUENCE [LARGE SCALE GENOMIC DNA]</scope>
</reference>
<dbReference type="SUPFAM" id="SSF101386">
    <property type="entry name" value="all-alpha NTP pyrophosphatases"/>
    <property type="match status" value="1"/>
</dbReference>
<evidence type="ECO:0000256" key="1">
    <source>
        <dbReference type="SAM" id="Coils"/>
    </source>
</evidence>
<comment type="caution">
    <text evidence="2">The sequence shown here is derived from an EMBL/GenBank/DDBJ whole genome shotgun (WGS) entry which is preliminary data.</text>
</comment>
<evidence type="ECO:0000313" key="3">
    <source>
        <dbReference type="Proteomes" id="UP000033982"/>
    </source>
</evidence>
<organism evidence="2 3">
    <name type="scientific">Candidatus Magasanikbacteria bacterium GW2011_GWA2_50_22</name>
    <dbReference type="NCBI Taxonomy" id="1619043"/>
    <lineage>
        <taxon>Bacteria</taxon>
        <taxon>Candidatus Magasanikiibacteriota</taxon>
    </lineage>
</organism>
<dbReference type="Proteomes" id="UP000033982">
    <property type="component" value="Unassembled WGS sequence"/>
</dbReference>
<gene>
    <name evidence="2" type="ORF">UY58_C0002G0002</name>
</gene>
<dbReference type="AlphaFoldDB" id="A0A0G1WFE4"/>
<evidence type="ECO:0008006" key="4">
    <source>
        <dbReference type="Google" id="ProtNLM"/>
    </source>
</evidence>
<dbReference type="EMBL" id="LCQN01000002">
    <property type="protein sequence ID" value="KKW17516.1"/>
    <property type="molecule type" value="Genomic_DNA"/>
</dbReference>
<accession>A0A0G1WFE4</accession>
<dbReference type="CDD" id="cd11532">
    <property type="entry name" value="NTP-PPase_COG4997"/>
    <property type="match status" value="1"/>
</dbReference>